<comment type="caution">
    <text evidence="2">The sequence shown here is derived from an EMBL/GenBank/DDBJ whole genome shotgun (WGS) entry which is preliminary data.</text>
</comment>
<evidence type="ECO:0000313" key="3">
    <source>
        <dbReference type="Proteomes" id="UP000661607"/>
    </source>
</evidence>
<feature type="domain" description="Bacterial bifunctional deaminase-reductase C-terminal" evidence="1">
    <location>
        <begin position="2"/>
        <end position="191"/>
    </location>
</feature>
<dbReference type="RefSeq" id="WP_192774602.1">
    <property type="nucleotide sequence ID" value="NZ_BAAASY010000001.1"/>
</dbReference>
<dbReference type="Gene3D" id="3.40.430.10">
    <property type="entry name" value="Dihydrofolate Reductase, subunit A"/>
    <property type="match status" value="1"/>
</dbReference>
<gene>
    <name evidence="2" type="ORF">H4W81_002083</name>
</gene>
<dbReference type="Pfam" id="PF01872">
    <property type="entry name" value="RibD_C"/>
    <property type="match status" value="1"/>
</dbReference>
<dbReference type="Proteomes" id="UP000661607">
    <property type="component" value="Unassembled WGS sequence"/>
</dbReference>
<accession>A0ABR9KBB3</accession>
<dbReference type="InterPro" id="IPR002734">
    <property type="entry name" value="RibDG_C"/>
</dbReference>
<dbReference type="InterPro" id="IPR050765">
    <property type="entry name" value="Riboflavin_Biosynth_HTPR"/>
</dbReference>
<organism evidence="2 3">
    <name type="scientific">Nonomuraea africana</name>
    <dbReference type="NCBI Taxonomy" id="46171"/>
    <lineage>
        <taxon>Bacteria</taxon>
        <taxon>Bacillati</taxon>
        <taxon>Actinomycetota</taxon>
        <taxon>Actinomycetes</taxon>
        <taxon>Streptosporangiales</taxon>
        <taxon>Streptosporangiaceae</taxon>
        <taxon>Nonomuraea</taxon>
    </lineage>
</organism>
<proteinExistence type="predicted"/>
<protein>
    <submittedName>
        <fullName evidence="2">Dihydrofolate reductase</fullName>
    </submittedName>
</protein>
<evidence type="ECO:0000259" key="1">
    <source>
        <dbReference type="Pfam" id="PF01872"/>
    </source>
</evidence>
<dbReference type="EMBL" id="JADBEF010000001">
    <property type="protein sequence ID" value="MBE1559304.1"/>
    <property type="molecule type" value="Genomic_DNA"/>
</dbReference>
<dbReference type="PANTHER" id="PTHR38011:SF11">
    <property type="entry name" value="2,5-DIAMINO-6-RIBOSYLAMINO-4(3H)-PYRIMIDINONE 5'-PHOSPHATE REDUCTASE"/>
    <property type="match status" value="1"/>
</dbReference>
<sequence length="210" mass="22513">MRKLIVTNIVSLDGYFEGKGGDVMALPMDAAFDAYNAERLRAASTLLVGRASYEGFKAFWPSLADDAETVATFRDDPRERAVIQEISRLNNAIEKVVVSDSLTPGDTAPWTATTRIVRRAEAHERIAELKGGDGGDIVVFGSHILWNDLLAAGLVDELHLMIGPVVLGGGTPVFTDGGTPRLRLIGTRSFGGSDNLLVRYAAAPEGDGDR</sequence>
<dbReference type="PANTHER" id="PTHR38011">
    <property type="entry name" value="DIHYDROFOLATE REDUCTASE FAMILY PROTEIN (AFU_ORTHOLOGUE AFUA_8G06820)"/>
    <property type="match status" value="1"/>
</dbReference>
<reference evidence="2 3" key="1">
    <citation type="submission" date="2020-10" db="EMBL/GenBank/DDBJ databases">
        <title>Sequencing the genomes of 1000 actinobacteria strains.</title>
        <authorList>
            <person name="Klenk H.-P."/>
        </authorList>
    </citation>
    <scope>NUCLEOTIDE SEQUENCE [LARGE SCALE GENOMIC DNA]</scope>
    <source>
        <strain evidence="2 3">DSM 43748</strain>
    </source>
</reference>
<keyword evidence="3" id="KW-1185">Reference proteome</keyword>
<evidence type="ECO:0000313" key="2">
    <source>
        <dbReference type="EMBL" id="MBE1559304.1"/>
    </source>
</evidence>
<dbReference type="SUPFAM" id="SSF53597">
    <property type="entry name" value="Dihydrofolate reductase-like"/>
    <property type="match status" value="1"/>
</dbReference>
<name>A0ABR9KBB3_9ACTN</name>
<dbReference type="InterPro" id="IPR024072">
    <property type="entry name" value="DHFR-like_dom_sf"/>
</dbReference>